<name>A0ABP9THI9_9MICC</name>
<dbReference type="InterPro" id="IPR017918">
    <property type="entry name" value="N-reg_PII_CS"/>
</dbReference>
<reference evidence="9" key="1">
    <citation type="journal article" date="2019" name="Int. J. Syst. Evol. Microbiol.">
        <title>The Global Catalogue of Microorganisms (GCM) 10K type strain sequencing project: providing services to taxonomists for standard genome sequencing and annotation.</title>
        <authorList>
            <consortium name="The Broad Institute Genomics Platform"/>
            <consortium name="The Broad Institute Genome Sequencing Center for Infectious Disease"/>
            <person name="Wu L."/>
            <person name="Ma J."/>
        </authorList>
    </citation>
    <scope>NUCLEOTIDE SEQUENCE [LARGE SCALE GENOMIC DNA]</scope>
    <source>
        <strain evidence="9">JCM 18952</strain>
    </source>
</reference>
<comment type="similarity">
    <text evidence="7">Belongs to the P(II) protein family.</text>
</comment>
<dbReference type="RefSeq" id="WP_210100625.1">
    <property type="nucleotide sequence ID" value="NZ_BAABLK010000020.1"/>
</dbReference>
<evidence type="ECO:0000313" key="9">
    <source>
        <dbReference type="Proteomes" id="UP001501257"/>
    </source>
</evidence>
<dbReference type="PROSITE" id="PS00496">
    <property type="entry name" value="PII_GLNB_UMP"/>
    <property type="match status" value="1"/>
</dbReference>
<evidence type="ECO:0000256" key="5">
    <source>
        <dbReference type="ARBA" id="ARBA00023015"/>
    </source>
</evidence>
<dbReference type="InterPro" id="IPR002187">
    <property type="entry name" value="N-reg_PII"/>
</dbReference>
<evidence type="ECO:0000256" key="7">
    <source>
        <dbReference type="RuleBase" id="RU003936"/>
    </source>
</evidence>
<comment type="caution">
    <text evidence="8">The sequence shown here is derived from an EMBL/GenBank/DDBJ whole genome shotgun (WGS) entry which is preliminary data.</text>
</comment>
<protein>
    <recommendedName>
        <fullName evidence="2">Nitrogen regulatory protein P-II</fullName>
    </recommendedName>
</protein>
<accession>A0ABP9THI9</accession>
<dbReference type="PRINTS" id="PR00340">
    <property type="entry name" value="PIIGLNB"/>
</dbReference>
<keyword evidence="3" id="KW-0597">Phosphoprotein</keyword>
<dbReference type="PROSITE" id="PS00638">
    <property type="entry name" value="PII_GLNB_CTER"/>
    <property type="match status" value="1"/>
</dbReference>
<comment type="subunit">
    <text evidence="1">Homotrimer.</text>
</comment>
<dbReference type="PANTHER" id="PTHR30115">
    <property type="entry name" value="NITROGEN REGULATORY PROTEIN P-II"/>
    <property type="match status" value="1"/>
</dbReference>
<dbReference type="Proteomes" id="UP001501257">
    <property type="component" value="Unassembled WGS sequence"/>
</dbReference>
<gene>
    <name evidence="8" type="ORF">GCM10025778_09250</name>
</gene>
<dbReference type="InterPro" id="IPR011322">
    <property type="entry name" value="N-reg_PII-like_a/b"/>
</dbReference>
<dbReference type="Gene3D" id="3.30.70.120">
    <property type="match status" value="1"/>
</dbReference>
<dbReference type="EMBL" id="BAABLK010000020">
    <property type="protein sequence ID" value="GAA5226394.1"/>
    <property type="molecule type" value="Genomic_DNA"/>
</dbReference>
<evidence type="ECO:0000256" key="3">
    <source>
        <dbReference type="ARBA" id="ARBA00022553"/>
    </source>
</evidence>
<keyword evidence="4" id="KW-0547">Nucleotide-binding</keyword>
<organism evidence="8 9">
    <name type="scientific">Paeniglutamicibacter antarcticus</name>
    <dbReference type="NCBI Taxonomy" id="494023"/>
    <lineage>
        <taxon>Bacteria</taxon>
        <taxon>Bacillati</taxon>
        <taxon>Actinomycetota</taxon>
        <taxon>Actinomycetes</taxon>
        <taxon>Micrococcales</taxon>
        <taxon>Micrococcaceae</taxon>
        <taxon>Paeniglutamicibacter</taxon>
    </lineage>
</organism>
<evidence type="ECO:0000256" key="6">
    <source>
        <dbReference type="ARBA" id="ARBA00023163"/>
    </source>
</evidence>
<evidence type="ECO:0000256" key="1">
    <source>
        <dbReference type="ARBA" id="ARBA00011233"/>
    </source>
</evidence>
<keyword evidence="9" id="KW-1185">Reference proteome</keyword>
<dbReference type="Pfam" id="PF00543">
    <property type="entry name" value="P-II"/>
    <property type="match status" value="1"/>
</dbReference>
<dbReference type="PROSITE" id="PS51343">
    <property type="entry name" value="PII_GLNB_DOM"/>
    <property type="match status" value="1"/>
</dbReference>
<dbReference type="SUPFAM" id="SSF54913">
    <property type="entry name" value="GlnB-like"/>
    <property type="match status" value="1"/>
</dbReference>
<dbReference type="InterPro" id="IPR015867">
    <property type="entry name" value="N-reg_PII/ATP_PRibTrfase_C"/>
</dbReference>
<dbReference type="InterPro" id="IPR002332">
    <property type="entry name" value="N-reg_PII_urydylation_site"/>
</dbReference>
<keyword evidence="5" id="KW-0805">Transcription regulation</keyword>
<sequence length="112" mass="12133">MKLVTAIIQPEKTDQITQALGSFGVQGMTISQASGYGRQRGRTQVYRGAEYTVDALPKVRVEVLVPEEDCDEILGVLILSANTGTAGDGKIWVTNVEEVIRIRTGERGKLAV</sequence>
<evidence type="ECO:0000256" key="4">
    <source>
        <dbReference type="ARBA" id="ARBA00022741"/>
    </source>
</evidence>
<dbReference type="PANTHER" id="PTHR30115:SF11">
    <property type="entry name" value="NITROGEN REGULATORY PROTEIN P-II HOMOLOG"/>
    <property type="match status" value="1"/>
</dbReference>
<evidence type="ECO:0000313" key="8">
    <source>
        <dbReference type="EMBL" id="GAA5226394.1"/>
    </source>
</evidence>
<keyword evidence="6" id="KW-0804">Transcription</keyword>
<dbReference type="SMART" id="SM00938">
    <property type="entry name" value="P-II"/>
    <property type="match status" value="1"/>
</dbReference>
<proteinExistence type="inferred from homology"/>
<evidence type="ECO:0000256" key="2">
    <source>
        <dbReference type="ARBA" id="ARBA00015681"/>
    </source>
</evidence>